<keyword evidence="3" id="KW-0732">Signal</keyword>
<dbReference type="RefSeq" id="WP_136824334.1">
    <property type="nucleotide sequence ID" value="NZ_SWBP01000001.1"/>
</dbReference>
<dbReference type="EMBL" id="SWBP01000001">
    <property type="protein sequence ID" value="TKC00130.1"/>
    <property type="molecule type" value="Genomic_DNA"/>
</dbReference>
<keyword evidence="4" id="KW-0121">Carboxypeptidase</keyword>
<organism evidence="4 5">
    <name type="scientific">Pedobacter cryophilus</name>
    <dbReference type="NCBI Taxonomy" id="2571271"/>
    <lineage>
        <taxon>Bacteria</taxon>
        <taxon>Pseudomonadati</taxon>
        <taxon>Bacteroidota</taxon>
        <taxon>Sphingobacteriia</taxon>
        <taxon>Sphingobacteriales</taxon>
        <taxon>Sphingobacteriaceae</taxon>
        <taxon>Pedobacter</taxon>
    </lineage>
</organism>
<dbReference type="Gene3D" id="3.40.710.10">
    <property type="entry name" value="DD-peptidase/beta-lactamase superfamily"/>
    <property type="match status" value="1"/>
</dbReference>
<protein>
    <submittedName>
        <fullName evidence="4">D-alanyl-D-alanine carboxypeptidase/D-alanyl-D-alanine-endopeptidase</fullName>
        <ecNumber evidence="4">3.4.16.4</ecNumber>
    </submittedName>
</protein>
<evidence type="ECO:0000256" key="1">
    <source>
        <dbReference type="ARBA" id="ARBA00006096"/>
    </source>
</evidence>
<evidence type="ECO:0000256" key="3">
    <source>
        <dbReference type="SAM" id="SignalP"/>
    </source>
</evidence>
<dbReference type="InterPro" id="IPR000667">
    <property type="entry name" value="Peptidase_S13"/>
</dbReference>
<evidence type="ECO:0000313" key="5">
    <source>
        <dbReference type="Proteomes" id="UP000308181"/>
    </source>
</evidence>
<dbReference type="EC" id="3.4.16.4" evidence="4"/>
<dbReference type="GO" id="GO:0006508">
    <property type="term" value="P:proteolysis"/>
    <property type="evidence" value="ECO:0007669"/>
    <property type="project" value="InterPro"/>
</dbReference>
<keyword evidence="4" id="KW-0645">Protease</keyword>
<dbReference type="InterPro" id="IPR012338">
    <property type="entry name" value="Beta-lactam/transpept-like"/>
</dbReference>
<evidence type="ECO:0000256" key="2">
    <source>
        <dbReference type="ARBA" id="ARBA00022801"/>
    </source>
</evidence>
<evidence type="ECO:0000313" key="4">
    <source>
        <dbReference type="EMBL" id="TKC00130.1"/>
    </source>
</evidence>
<comment type="caution">
    <text evidence="4">The sequence shown here is derived from an EMBL/GenBank/DDBJ whole genome shotgun (WGS) entry which is preliminary data.</text>
</comment>
<feature type="signal peptide" evidence="3">
    <location>
        <begin position="1"/>
        <end position="21"/>
    </location>
</feature>
<dbReference type="NCBIfam" id="TIGR00666">
    <property type="entry name" value="PBP4"/>
    <property type="match status" value="1"/>
</dbReference>
<dbReference type="PANTHER" id="PTHR30023:SF0">
    <property type="entry name" value="PENICILLIN-SENSITIVE CARBOXYPEPTIDASE A"/>
    <property type="match status" value="1"/>
</dbReference>
<dbReference type="Pfam" id="PF02113">
    <property type="entry name" value="Peptidase_S13"/>
    <property type="match status" value="1"/>
</dbReference>
<comment type="similarity">
    <text evidence="1">Belongs to the peptidase S13 family.</text>
</comment>
<gene>
    <name evidence="4" type="primary">dacB</name>
    <name evidence="4" type="ORF">FA046_00150</name>
</gene>
<dbReference type="AlphaFoldDB" id="A0A4U1C2Y8"/>
<sequence>MKKLTLLISLFIFFTFASAQAQTLSSKLQVAFNKFSADEQLKYGSASFTVLNSGNGELIFGGNQNTGLAPASTLKTITSATALALLGEDFTYKTEIFYSGAIENGILNGDIIISGSGDPTLGSARWKTSTKESVLNQVLFALQKAGIQSVNGKIIADDSAWDTQSLPIGWIWQDIGNYYGAGTSALSWGENQLELIFSPGKTIGSAVKISNGEVYPFLDIKNELTAGGIGSGDDVYAYSAPYTSTIYLRGTYGIDLKKKIGLSLPDPALAMAYDVLAFLQKSNIKVLDFTTSRILGQKNGDKKSLLTTIISPPLKEIIYWFNQKSINLYGEQLLRTLGSKFGKSASTVDGIKVLRKFWEDKGIDQETLNIGDGSGLSPADRVTTLTMAKVLSFAQKQPWYPTYLESLPLNNNLKMKSGTIADVLAYAGYSKVDGQSPVCFSIIINNYKGSTTAMRQKIFNLLNQLK</sequence>
<keyword evidence="5" id="KW-1185">Reference proteome</keyword>
<accession>A0A4U1C2Y8</accession>
<dbReference type="SUPFAM" id="SSF56601">
    <property type="entry name" value="beta-lactamase/transpeptidase-like"/>
    <property type="match status" value="1"/>
</dbReference>
<reference evidence="4 5" key="1">
    <citation type="submission" date="2019-04" db="EMBL/GenBank/DDBJ databases">
        <title>Pedobacter sp. AR-3-17 sp. nov., isolated from Arctic soil.</title>
        <authorList>
            <person name="Dahal R.H."/>
            <person name="Kim D.-U."/>
        </authorList>
    </citation>
    <scope>NUCLEOTIDE SEQUENCE [LARGE SCALE GENOMIC DNA]</scope>
    <source>
        <strain evidence="4 5">AR-3-17</strain>
    </source>
</reference>
<dbReference type="PANTHER" id="PTHR30023">
    <property type="entry name" value="D-ALANYL-D-ALANINE CARBOXYPEPTIDASE"/>
    <property type="match status" value="1"/>
</dbReference>
<name>A0A4U1C2Y8_9SPHI</name>
<keyword evidence="2 4" id="KW-0378">Hydrolase</keyword>
<dbReference type="Gene3D" id="3.50.80.20">
    <property type="entry name" value="D-Ala-D-Ala carboxypeptidase C, peptidase S13"/>
    <property type="match status" value="1"/>
</dbReference>
<dbReference type="GO" id="GO:0000270">
    <property type="term" value="P:peptidoglycan metabolic process"/>
    <property type="evidence" value="ECO:0007669"/>
    <property type="project" value="TreeGrafter"/>
</dbReference>
<dbReference type="Proteomes" id="UP000308181">
    <property type="component" value="Unassembled WGS sequence"/>
</dbReference>
<dbReference type="OrthoDB" id="9802627at2"/>
<proteinExistence type="inferred from homology"/>
<dbReference type="GO" id="GO:0009002">
    <property type="term" value="F:serine-type D-Ala-D-Ala carboxypeptidase activity"/>
    <property type="evidence" value="ECO:0007669"/>
    <property type="project" value="UniProtKB-EC"/>
</dbReference>
<dbReference type="PRINTS" id="PR00922">
    <property type="entry name" value="DADACBPTASE3"/>
</dbReference>
<feature type="chain" id="PRO_5020420688" evidence="3">
    <location>
        <begin position="22"/>
        <end position="466"/>
    </location>
</feature>